<feature type="transmembrane region" description="Helical" evidence="7">
    <location>
        <begin position="20"/>
        <end position="40"/>
    </location>
</feature>
<dbReference type="GO" id="GO:0005886">
    <property type="term" value="C:plasma membrane"/>
    <property type="evidence" value="ECO:0007669"/>
    <property type="project" value="UniProtKB-SubCell"/>
</dbReference>
<dbReference type="Proteomes" id="UP000179243">
    <property type="component" value="Unassembled WGS sequence"/>
</dbReference>
<gene>
    <name evidence="9" type="ORF">A2519_15310</name>
</gene>
<feature type="domain" description="ABC3 transporter permease C-terminal" evidence="8">
    <location>
        <begin position="373"/>
        <end position="501"/>
    </location>
</feature>
<comment type="subcellular location">
    <subcellularLocation>
        <location evidence="1">Cell membrane</location>
        <topology evidence="1">Multi-pass membrane protein</topology>
    </subcellularLocation>
</comment>
<dbReference type="PANTHER" id="PTHR30572">
    <property type="entry name" value="MEMBRANE COMPONENT OF TRANSPORTER-RELATED"/>
    <property type="match status" value="1"/>
</dbReference>
<evidence type="ECO:0000313" key="10">
    <source>
        <dbReference type="Proteomes" id="UP000179243"/>
    </source>
</evidence>
<reference evidence="9 10" key="1">
    <citation type="journal article" date="2016" name="Nat. Commun.">
        <title>Thousands of microbial genomes shed light on interconnected biogeochemical processes in an aquifer system.</title>
        <authorList>
            <person name="Anantharaman K."/>
            <person name="Brown C.T."/>
            <person name="Hug L.A."/>
            <person name="Sharon I."/>
            <person name="Castelle C.J."/>
            <person name="Probst A.J."/>
            <person name="Thomas B.C."/>
            <person name="Singh A."/>
            <person name="Wilkins M.J."/>
            <person name="Karaoz U."/>
            <person name="Brodie E.L."/>
            <person name="Williams K.H."/>
            <person name="Hubbard S.S."/>
            <person name="Banfield J.F."/>
        </authorList>
    </citation>
    <scope>NUCLEOTIDE SEQUENCE [LARGE SCALE GENOMIC DNA]</scope>
</reference>
<feature type="transmembrane region" description="Helical" evidence="7">
    <location>
        <begin position="371"/>
        <end position="395"/>
    </location>
</feature>
<evidence type="ECO:0000256" key="1">
    <source>
        <dbReference type="ARBA" id="ARBA00004651"/>
    </source>
</evidence>
<evidence type="ECO:0000256" key="7">
    <source>
        <dbReference type="SAM" id="Phobius"/>
    </source>
</evidence>
<evidence type="ECO:0000313" key="9">
    <source>
        <dbReference type="EMBL" id="OGK03337.1"/>
    </source>
</evidence>
<dbReference type="Pfam" id="PF02687">
    <property type="entry name" value="FtsX"/>
    <property type="match status" value="1"/>
</dbReference>
<keyword evidence="2" id="KW-1003">Cell membrane</keyword>
<protein>
    <recommendedName>
        <fullName evidence="8">ABC3 transporter permease C-terminal domain-containing protein</fullName>
    </recommendedName>
</protein>
<dbReference type="GO" id="GO:0022857">
    <property type="term" value="F:transmembrane transporter activity"/>
    <property type="evidence" value="ECO:0007669"/>
    <property type="project" value="TreeGrafter"/>
</dbReference>
<evidence type="ECO:0000256" key="4">
    <source>
        <dbReference type="ARBA" id="ARBA00022989"/>
    </source>
</evidence>
<keyword evidence="3 7" id="KW-0812">Transmembrane</keyword>
<proteinExistence type="inferred from homology"/>
<comment type="similarity">
    <text evidence="6">Belongs to the ABC-4 integral membrane protein family.</text>
</comment>
<feature type="transmembrane region" description="Helical" evidence="7">
    <location>
        <begin position="469"/>
        <end position="491"/>
    </location>
</feature>
<sequence>MDLIFKIAWRNIMRHKGKSLVIGAILFMGAFLMTAGNGVVSGMEQGLKTSVVKGFTGDIIIMAKKQKDDNVLMGMMAKAVEPIYNFKEIRPVLEGQPYISGFLPAGKNMAIVLNEDGGTPGNAFVIGVDFDKYKEMFPDNFKVIEGNPPRPHEQGAMVPSGARQQFYDFTSIWFIPESTSLDTANLTDDARANRNDLSIKQNAVLMGFNADNSTNDIRLPVRGIMKYRSLNKIWGHFVLMDIESYRNCLGYIAASDKVDSIAPEKKELLGMEDENLDALFSDATIMVANKKSSFNEADLKHRKSASPALKTVDLETGAYNLIFVKLKPGADRAKALVELNKALEPVNARAVTWEKGLGPVGSMTILIKTALFVFVMILFFVAIIIIVNTLSMAALERTSEIGMMRAVGARKGFISKMFFAETAMLSFVFGGAGILVGAVAVKITSLFAITSDNDMVQLLFGGDTFHPMLTGVDIFLSIFQLALVTCIAVIYPLKVARGITPLDAISRD</sequence>
<keyword evidence="4 7" id="KW-1133">Transmembrane helix</keyword>
<feature type="transmembrane region" description="Helical" evidence="7">
    <location>
        <begin position="423"/>
        <end position="449"/>
    </location>
</feature>
<accession>A0A1F7F9Z2</accession>
<evidence type="ECO:0000256" key="3">
    <source>
        <dbReference type="ARBA" id="ARBA00022692"/>
    </source>
</evidence>
<evidence type="ECO:0000259" key="8">
    <source>
        <dbReference type="Pfam" id="PF02687"/>
    </source>
</evidence>
<dbReference type="PANTHER" id="PTHR30572:SF4">
    <property type="entry name" value="ABC TRANSPORTER PERMEASE YTRF"/>
    <property type="match status" value="1"/>
</dbReference>
<keyword evidence="5 7" id="KW-0472">Membrane</keyword>
<evidence type="ECO:0000256" key="2">
    <source>
        <dbReference type="ARBA" id="ARBA00022475"/>
    </source>
</evidence>
<dbReference type="InterPro" id="IPR003838">
    <property type="entry name" value="ABC3_permease_C"/>
</dbReference>
<evidence type="ECO:0000256" key="5">
    <source>
        <dbReference type="ARBA" id="ARBA00023136"/>
    </source>
</evidence>
<evidence type="ECO:0000256" key="6">
    <source>
        <dbReference type="ARBA" id="ARBA00038076"/>
    </source>
</evidence>
<comment type="caution">
    <text evidence="9">The sequence shown here is derived from an EMBL/GenBank/DDBJ whole genome shotgun (WGS) entry which is preliminary data.</text>
</comment>
<dbReference type="EMBL" id="MFYX01000091">
    <property type="protein sequence ID" value="OGK03337.1"/>
    <property type="molecule type" value="Genomic_DNA"/>
</dbReference>
<organism evidence="9 10">
    <name type="scientific">Candidatus Raymondbacteria bacterium RIFOXYD12_FULL_49_13</name>
    <dbReference type="NCBI Taxonomy" id="1817890"/>
    <lineage>
        <taxon>Bacteria</taxon>
        <taxon>Raymondiibacteriota</taxon>
    </lineage>
</organism>
<dbReference type="InterPro" id="IPR050250">
    <property type="entry name" value="Macrolide_Exporter_MacB"/>
</dbReference>
<name>A0A1F7F9Z2_UNCRA</name>
<dbReference type="AlphaFoldDB" id="A0A1F7F9Z2"/>